<dbReference type="OrthoDB" id="306254at2759"/>
<feature type="region of interest" description="Disordered" evidence="2">
    <location>
        <begin position="79"/>
        <end position="109"/>
    </location>
</feature>
<feature type="compositionally biased region" description="Low complexity" evidence="2">
    <location>
        <begin position="464"/>
        <end position="489"/>
    </location>
</feature>
<feature type="compositionally biased region" description="Low complexity" evidence="2">
    <location>
        <begin position="615"/>
        <end position="627"/>
    </location>
</feature>
<dbReference type="AlphaFoldDB" id="A0A8S1SKI7"/>
<name>A0A8S1SKI7_PAROT</name>
<gene>
    <name evidence="3" type="ORF">POCTA_138.1.T0120244</name>
</gene>
<dbReference type="PANTHER" id="PTHR44240">
    <property type="entry name" value="DNAJ DOMAIN (PROKARYOTIC HEAT SHOCK PROTEIN)-RELATED"/>
    <property type="match status" value="1"/>
</dbReference>
<protein>
    <recommendedName>
        <fullName evidence="5">DUF4378 domain-containing protein</fullName>
    </recommendedName>
</protein>
<evidence type="ECO:0000313" key="4">
    <source>
        <dbReference type="Proteomes" id="UP000683925"/>
    </source>
</evidence>
<keyword evidence="1" id="KW-0175">Coiled coil</keyword>
<dbReference type="CDD" id="cd23767">
    <property type="entry name" value="IQCD"/>
    <property type="match status" value="1"/>
</dbReference>
<dbReference type="InterPro" id="IPR052276">
    <property type="entry name" value="Diphthamide-biosynth_chaperone"/>
</dbReference>
<dbReference type="OMA" id="FNIHTES"/>
<feature type="coiled-coil region" evidence="1">
    <location>
        <begin position="728"/>
        <end position="776"/>
    </location>
</feature>
<feature type="compositionally biased region" description="Basic residues" evidence="2">
    <location>
        <begin position="83"/>
        <end position="100"/>
    </location>
</feature>
<reference evidence="3" key="1">
    <citation type="submission" date="2021-01" db="EMBL/GenBank/DDBJ databases">
        <authorList>
            <consortium name="Genoscope - CEA"/>
            <person name="William W."/>
        </authorList>
    </citation>
    <scope>NUCLEOTIDE SEQUENCE</scope>
</reference>
<proteinExistence type="predicted"/>
<accession>A0A8S1SKI7</accession>
<dbReference type="Proteomes" id="UP000683925">
    <property type="component" value="Unassembled WGS sequence"/>
</dbReference>
<dbReference type="EMBL" id="CAJJDP010000011">
    <property type="protein sequence ID" value="CAD8141105.1"/>
    <property type="molecule type" value="Genomic_DNA"/>
</dbReference>
<keyword evidence="4" id="KW-1185">Reference proteome</keyword>
<dbReference type="PROSITE" id="PS50096">
    <property type="entry name" value="IQ"/>
    <property type="match status" value="1"/>
</dbReference>
<evidence type="ECO:0000256" key="2">
    <source>
        <dbReference type="SAM" id="MobiDB-lite"/>
    </source>
</evidence>
<evidence type="ECO:0000256" key="1">
    <source>
        <dbReference type="SAM" id="Coils"/>
    </source>
</evidence>
<feature type="region of interest" description="Disordered" evidence="2">
    <location>
        <begin position="464"/>
        <end position="503"/>
    </location>
</feature>
<evidence type="ECO:0000313" key="3">
    <source>
        <dbReference type="EMBL" id="CAD8141105.1"/>
    </source>
</evidence>
<organism evidence="3 4">
    <name type="scientific">Paramecium octaurelia</name>
    <dbReference type="NCBI Taxonomy" id="43137"/>
    <lineage>
        <taxon>Eukaryota</taxon>
        <taxon>Sar</taxon>
        <taxon>Alveolata</taxon>
        <taxon>Ciliophora</taxon>
        <taxon>Intramacronucleata</taxon>
        <taxon>Oligohymenophorea</taxon>
        <taxon>Peniculida</taxon>
        <taxon>Parameciidae</taxon>
        <taxon>Paramecium</taxon>
    </lineage>
</organism>
<dbReference type="PANTHER" id="PTHR44240:SF10">
    <property type="entry name" value="J DOMAIN-CONTAINING PROTEIN"/>
    <property type="match status" value="1"/>
</dbReference>
<comment type="caution">
    <text evidence="3">The sequence shown here is derived from an EMBL/GenBank/DDBJ whole genome shotgun (WGS) entry which is preliminary data.</text>
</comment>
<sequence>MQCRKVEPNVIMNSARLMQRPIESNKLEEEIVNVMKSPEKKSPHNGKCLKRTTSGPIINLQQQIIIQQGGPIKETQVELKSKSQIKKKKKKKKTQKKKKVQLQDKQESEQRVQQLLKQNLRKHQKDKHEQQVQEEIQKQRVASLNEMRKIMDQQIRQVNQQRFSRQKSPPSSLLPWGIDQNKLKQYWTKMLEIHDKLEKPIVQSKTSTEQAIKEKIRRHKLGLDFLNSKPEKDIQKMIQKQKSKQVLESISSPLKNKNNFEHKEVEQDVKLYMMYKRELWRQQKIEEKQLQKLKKEKVHQNLQILNQEAKQFAKSRNASIKSNLTVQVSSQHVEHQSQHYRTSEPPNFNKLEKEYKELMRSLRQSSYSSTQSHTRKNSQLTFIEWLSNLPESYLQEQLMQMQVINEQMNSQGFQYKLSEQELYQFLEQFLKEKFEQQSKQTIKERFQELQGRFQLVTNQQSQSQQQQYQQQPQQQQQQQNYTHHSISSSKSKKQIQEQPDTEPQDELFNKISEEQLEQIYNIAATMIQKVWRGFKTRQLVFDYLNYLIQQQEEAQQEDKREKIQEQALFGDLLQQDDQQSINQATESNRKQNHFEYLQNDSAISHQQGYAPPPSESIQQSSPHQSSPKGNNNIPHLNLDQFSQQLQSSAQKSIKNNQIVAQSQSACQSQSENLESEIEQIQDSTPKKIRLNQHGSNQDPDYYIQVLKSREEALQQKFDKQVALLDKMLEKKKVTNEMFSENKEKLERKYKRERAKLQQSKNEVERLQQMFKETIKSTQKDQQFMEKIKMQCDEENLSIRQIFSLRSETEQSDCDIEKKAIPHYGLLQKIKNDHFRKYQKNRKQVRSFDQQMSLDEISMKNEEIQTSTLFNIHTESMSHSIHKSQQITSNNQQSIPSQEIVQVETIEILENRDPQPNYRKSIIPFDDRKIDSVTENIVQNIIVEFAEELNNFPLQSLGVLMEWDEESQIEYQFPPGFPTTLNFIKDYLVSFGEFIQKHHLNAFIQQINTPLGISPQDLLKTISLSDMQQNNLDDSASGPLYPLIKYIHQMEPLIDEDIWTKFNQSYSLKLKYYNDINISDQFKELEMFHLRMVYEAFNEAINYVRPFGIRGQPYPWKSNPLKVYQNLTTPETIDRAMGFAIAKMLKWGSFLCGFIPEKIETPQGEIIVIEDDYLNQIKEDRLQQMLEYEIQESEEKWLNYDEEQAEVAVELADIVFEAMLDEVAEEIFRASSRQAISKKQFQY</sequence>
<evidence type="ECO:0008006" key="5">
    <source>
        <dbReference type="Google" id="ProtNLM"/>
    </source>
</evidence>
<feature type="region of interest" description="Disordered" evidence="2">
    <location>
        <begin position="604"/>
        <end position="636"/>
    </location>
</feature>